<dbReference type="InterPro" id="IPR051436">
    <property type="entry name" value="Autophagy-related_EPG5"/>
</dbReference>
<dbReference type="STRING" id="763407.A0A162TYE8"/>
<dbReference type="GeneID" id="29002138"/>
<dbReference type="VEuPathDB" id="FungiDB:PHYBLDRAFT_64093"/>
<evidence type="ECO:0000256" key="2">
    <source>
        <dbReference type="ARBA" id="ARBA00023006"/>
    </source>
</evidence>
<organism evidence="4 5">
    <name type="scientific">Phycomyces blakesleeanus (strain ATCC 8743b / DSM 1359 / FGSC 10004 / NBRC 33097 / NRRL 1555)</name>
    <dbReference type="NCBI Taxonomy" id="763407"/>
    <lineage>
        <taxon>Eukaryota</taxon>
        <taxon>Fungi</taxon>
        <taxon>Fungi incertae sedis</taxon>
        <taxon>Mucoromycota</taxon>
        <taxon>Mucoromycotina</taxon>
        <taxon>Mucoromycetes</taxon>
        <taxon>Mucorales</taxon>
        <taxon>Phycomycetaceae</taxon>
        <taxon>Phycomyces</taxon>
    </lineage>
</organism>
<dbReference type="EMBL" id="KV440987">
    <property type="protein sequence ID" value="OAD70833.1"/>
    <property type="molecule type" value="Genomic_DNA"/>
</dbReference>
<dbReference type="GO" id="GO:0005737">
    <property type="term" value="C:cytoplasm"/>
    <property type="evidence" value="ECO:0007669"/>
    <property type="project" value="TreeGrafter"/>
</dbReference>
<protein>
    <recommendedName>
        <fullName evidence="3">Epg5-like TPR domain-containing protein</fullName>
    </recommendedName>
</protein>
<dbReference type="InterPro" id="IPR058750">
    <property type="entry name" value="TPR_Epg5"/>
</dbReference>
<feature type="domain" description="Epg5-like TPR" evidence="3">
    <location>
        <begin position="1047"/>
        <end position="1194"/>
    </location>
</feature>
<keyword evidence="5" id="KW-1185">Reference proteome</keyword>
<evidence type="ECO:0000256" key="1">
    <source>
        <dbReference type="ARBA" id="ARBA00010948"/>
    </source>
</evidence>
<evidence type="ECO:0000259" key="3">
    <source>
        <dbReference type="Pfam" id="PF26573"/>
    </source>
</evidence>
<dbReference type="OrthoDB" id="75419at2759"/>
<comment type="similarity">
    <text evidence="1">Belongs to the EPG5 family.</text>
</comment>
<proteinExistence type="inferred from homology"/>
<name>A0A162TYE8_PHYB8</name>
<reference evidence="5" key="1">
    <citation type="submission" date="2015-06" db="EMBL/GenBank/DDBJ databases">
        <title>Expansion of signal transduction pathways in fungi by whole-genome duplication.</title>
        <authorList>
            <consortium name="DOE Joint Genome Institute"/>
            <person name="Corrochano L.M."/>
            <person name="Kuo A."/>
            <person name="Marcet-Houben M."/>
            <person name="Polaino S."/>
            <person name="Salamov A."/>
            <person name="Villalobos J.M."/>
            <person name="Alvarez M.I."/>
            <person name="Avalos J."/>
            <person name="Benito E.P."/>
            <person name="Benoit I."/>
            <person name="Burger G."/>
            <person name="Camino L.P."/>
            <person name="Canovas D."/>
            <person name="Cerda-Olmedo E."/>
            <person name="Cheng J.-F."/>
            <person name="Dominguez A."/>
            <person name="Elias M."/>
            <person name="Eslava A.P."/>
            <person name="Glaser F."/>
            <person name="Grimwood J."/>
            <person name="Gutierrez G."/>
            <person name="Heitman J."/>
            <person name="Henrissat B."/>
            <person name="Iturriaga E.A."/>
            <person name="Lang B.F."/>
            <person name="Lavin J.L."/>
            <person name="Lee S."/>
            <person name="Li W."/>
            <person name="Lindquist E."/>
            <person name="Lopez-Garcia S."/>
            <person name="Luque E.M."/>
            <person name="Marcos A.T."/>
            <person name="Martin J."/>
            <person name="McCluskey K."/>
            <person name="Medina H.R."/>
            <person name="Miralles-Duran A."/>
            <person name="Miyazaki A."/>
            <person name="Munoz-Torres E."/>
            <person name="Oguiza J.A."/>
            <person name="Ohm R."/>
            <person name="Olmedo M."/>
            <person name="Orejas M."/>
            <person name="Ortiz-Castellanos L."/>
            <person name="Pisabarro A.G."/>
            <person name="Rodriguez-Romero J."/>
            <person name="Ruiz-Herrera J."/>
            <person name="Ruiz-Vazquez R."/>
            <person name="Sanz C."/>
            <person name="Schackwitz W."/>
            <person name="Schmutz J."/>
            <person name="Shahriari M."/>
            <person name="Shelest E."/>
            <person name="Silva-Franco F."/>
            <person name="Soanes D."/>
            <person name="Syed K."/>
            <person name="Tagua V.G."/>
            <person name="Talbot N.J."/>
            <person name="Thon M."/>
            <person name="De vries R.P."/>
            <person name="Wiebenga A."/>
            <person name="Yadav J.S."/>
            <person name="Braun E.L."/>
            <person name="Baker S."/>
            <person name="Garre V."/>
            <person name="Horwitz B."/>
            <person name="Torres-Martinez S."/>
            <person name="Idnurm A."/>
            <person name="Herrera-Estrella A."/>
            <person name="Gabaldon T."/>
            <person name="Grigoriev I.V."/>
        </authorList>
    </citation>
    <scope>NUCLEOTIDE SEQUENCE [LARGE SCALE GENOMIC DNA]</scope>
    <source>
        <strain evidence="5">NRRL 1555(-)</strain>
    </source>
</reference>
<evidence type="ECO:0000313" key="4">
    <source>
        <dbReference type="EMBL" id="OAD70833.1"/>
    </source>
</evidence>
<dbReference type="Proteomes" id="UP000077315">
    <property type="component" value="Unassembled WGS sequence"/>
</dbReference>
<dbReference type="GO" id="GO:0097352">
    <property type="term" value="P:autophagosome maturation"/>
    <property type="evidence" value="ECO:0007669"/>
    <property type="project" value="TreeGrafter"/>
</dbReference>
<dbReference type="InParanoid" id="A0A162TYE8"/>
<gene>
    <name evidence="4" type="ORF">PHYBLDRAFT_64093</name>
</gene>
<dbReference type="RefSeq" id="XP_018288873.1">
    <property type="nucleotide sequence ID" value="XM_018441232.1"/>
</dbReference>
<evidence type="ECO:0000313" key="5">
    <source>
        <dbReference type="Proteomes" id="UP000077315"/>
    </source>
</evidence>
<dbReference type="Pfam" id="PF26573">
    <property type="entry name" value="TPR_Epg5_2"/>
    <property type="match status" value="1"/>
</dbReference>
<dbReference type="PANTHER" id="PTHR31139:SF4">
    <property type="entry name" value="ECTOPIC P GRANULES PROTEIN 5 HOMOLOG"/>
    <property type="match status" value="1"/>
</dbReference>
<dbReference type="PANTHER" id="PTHR31139">
    <property type="entry name" value="ECTOPIC P GRANULES PROTEIN 5 HOMOLOG"/>
    <property type="match status" value="1"/>
</dbReference>
<keyword evidence="2" id="KW-0072">Autophagy</keyword>
<sequence length="2361" mass="271441">MLQENLLDCYIDNVRNPEMRDPKLERLLYNYNSSLDQVQEVKESISKTQRSEHNIAKRLWKTETIKQTLETKCGDQSAIKHEYNYQQAQYQTHENARLNLTLHRLRSEINTLLYRRFYEATLIRLEIQTLLDQILWELPSRAIIKHTLPNEWEDQETRKHDGITLIRLLNTLFSTAPLWSSVLKEPTEEQEVDLFEKCVRTWILQVGAVLLDLSLPSERRCLLLHLLQTKSASWAIPLLQYSFHPTAKLPVADMEEYVVAIRMVFDHRLYESKDDTRICPLPVWTEDDFLVALDQFGVAQTFCATIQEAFRQPFSKESIDALFNFADELLEALNVGMKAMSSKGYRDLAKHLGQTTCHMAQRLIENIGDENIRKESQNRIDNFVSNVVLGYLEVEEKTMYNFLPILPFHGVSIDSLWIITLRLLKIDEYKKPDNFGEQLTLPDMTQFLRFLEANQTQGIFMLGCLSNITTCILPAKGSIDSFRNSLSGCLITIVAHTLFIIAFVDTNLCDIYYKDVRDNFDPVCTCHPFVISLLLRWTYDNFSKMEGMALYLFHSLPLNKWIPQTDDLVLLHRLLCQGPSASTQVSFGRYVIEHLNFGTISGSEDLTISKSQPWHNRTMPFLPYEIHEEIAFLLLDACQKYQPLPESDKSSDVLGIVATAMSTYMVTPDQLWTAATSTIIATEFIQWAWKMALKLKLYDCPITTRASDIEKAITPAFLKDALHHHHDAIGMHHALLTYISFLLSSTSRHFLRFETSNGWLKLLLILRRGKPEAVLQVMSDIIPAFVYMHGDDFFNDESLSEFLRQMMEFKADPMLTKAALLRVPKRYHQSTFWNKQEITGIGLVIGSHAWQGHFIDSVGDLMDENGGGFSYLDLMLHSWLKTIFARKEWMWSDQYVVAIDCIAKIAFSLGRYSLVRSMLSSEHMRLEQNRSQQLLSSPKLAALGGQHRNPLRFIKNIMPDTAYTSLLAGEWTMMSLTANNLMRAPGVEAKSFWFAYEVLVMETIHDQEQRYALANAALDLIKQRKTEPLVEPEISALFKTINAQSKKPSDYLSIYRWAQHILVLPHNHPLLPLYLQIFFCLYYSSITVGDKTLLYGTYFFSKKQELLHKVRDRTAYLQTYHGQQQPSGEKGELYINSNSNSNGSISSCCSSNQTSGNNHEALRQIYYSMWLWLGNTDLLRPDFDLSTLPTNYSINRLKQCRQPSTPDAWELHQPWNSKTSLWFDLINKKQLQDAFIQFPWEGSEKFCKRPPGSIETQATVADEGSVYSSYEVFRAIPKVIPTTIQPPPIAQFNEPIITLAAEQLIDMTPKDLLGSSFEKFQHHAALFQERIKNQEDLDEAYVEQLGLLYTNTPITETLTIPCVQMPQGICKKPAQLTLSATFVETNTEVRQQIEQNRKEAKELIFDSIDTSVCHEALVGLKNIESITTYYTEVFTKKETQEDTRCLHLSWSCLIYAIESFENGTEIYPPFRLFLRQMARSLADLLNSQSSSAERLLQLMAEKEGRVVILYPAFRPNVDSKNIVSMHKRISSTDNFGARSQLYLLSAFDMAAWGATEFATKNNRDTFYENSFVSLKKWMEPQTDQIDVPTIASIRIQQYKLSLALMAAMLEKQPQDMEHVTLLGHALDLLSETDDTKEADGFSGAMIDSLTESLGGRSRKVLDILNTNPDEMRFRLTMLSTLEEVTSLVDYLGSYLSNIASKKGETGDLFGVFGYASPALCRLMVNVLCDERIMDKSTNIVVPVPSFWTRTTECFHGWWQSSDSCAMSCGESNHAYSKREYLPFFAEAYGHLIKRMLILVSPAYKANLLGVLFDYYHENIITHHSDLWLDRFHSALSKLPWGFFEMSEAQLNRMRDTWSLLEPDDPTKRIVYLGFTFVILRSWLKKYTQKKETVSISRSWLKSYFQVFFIFLQDSINIWPVEKERSEALQILYKLMIEKDNIDTIIPEDIEETLLMPTERLKLCLGKWADDKDTSTTPLCVQWVREMTRFDEKETPMRMKKVFSDFVMKLLSESPEDQSPPKDVQEYWVNNIWTSIDNHTEYSSNGTFDPQLKDLMKSMLDNLYQDRFEAGWNILVKNAEQSQPETLLALFSALLSIQLSPKTTRFMERCLEKYLQNSKNEKIPQVRWNGVAFVVTNSKVDTTLLLKYCMDKSFLLTIRAYCEAMIQQNQNAQAKQVEFAEEIAAIVSITKIQTSEPNEAKKMTYLIQQFSEIFCKNKADTLKKARLVAGLISLSRTTARWANPGLPLSNATPNGINDPKPLPACLAWQHFSLLLDSFLALRLEEAGMGASSLTPSRVSLEDRVKRLESIRVKKNVAFDEALSRGRRIKFEKKNSTLKADFEKKITRVFGMYGNMICVPCNE</sequence>
<accession>A0A162TYE8</accession>